<evidence type="ECO:0000313" key="1">
    <source>
        <dbReference type="EMBL" id="CAA6813062.1"/>
    </source>
</evidence>
<accession>A0A6S6T154</accession>
<protein>
    <recommendedName>
        <fullName evidence="2">Lipoprotein</fullName>
    </recommendedName>
</protein>
<sequence>MKLNSIILLFLNLFLLLFLTACTKNVQPQNEMYSLEECKQELLEAEDYSQEKSVDYIVVNKKSVGCTCINIIKYRVLYLFL</sequence>
<gene>
    <name evidence="1" type="ORF">HELGO_WM356</name>
</gene>
<reference evidence="1" key="1">
    <citation type="submission" date="2020-01" db="EMBL/GenBank/DDBJ databases">
        <authorList>
            <person name="Meier V. D."/>
            <person name="Meier V D."/>
        </authorList>
    </citation>
    <scope>NUCLEOTIDE SEQUENCE</scope>
    <source>
        <strain evidence="1">HLG_WM_MAG_01</strain>
    </source>
</reference>
<organism evidence="1">
    <name type="scientific">uncultured Sulfurovum sp</name>
    <dbReference type="NCBI Taxonomy" id="269237"/>
    <lineage>
        <taxon>Bacteria</taxon>
        <taxon>Pseudomonadati</taxon>
        <taxon>Campylobacterota</taxon>
        <taxon>Epsilonproteobacteria</taxon>
        <taxon>Campylobacterales</taxon>
        <taxon>Sulfurovaceae</taxon>
        <taxon>Sulfurovum</taxon>
        <taxon>environmental samples</taxon>
    </lineage>
</organism>
<name>A0A6S6T154_9BACT</name>
<dbReference type="EMBL" id="CACVAS010000058">
    <property type="protein sequence ID" value="CAA6813062.1"/>
    <property type="molecule type" value="Genomic_DNA"/>
</dbReference>
<proteinExistence type="predicted"/>
<dbReference type="PROSITE" id="PS51257">
    <property type="entry name" value="PROKAR_LIPOPROTEIN"/>
    <property type="match status" value="1"/>
</dbReference>
<evidence type="ECO:0008006" key="2">
    <source>
        <dbReference type="Google" id="ProtNLM"/>
    </source>
</evidence>
<dbReference type="AlphaFoldDB" id="A0A6S6T154"/>